<reference evidence="1" key="1">
    <citation type="submission" date="2020-09" db="EMBL/GenBank/DDBJ databases">
        <title>A novel bacterium of genus Paenibacillus, isolated from South China Sea.</title>
        <authorList>
            <person name="Huang H."/>
            <person name="Mo K."/>
            <person name="Hu Y."/>
        </authorList>
    </citation>
    <scope>NUCLEOTIDE SEQUENCE</scope>
    <source>
        <strain evidence="1">IB182363</strain>
    </source>
</reference>
<comment type="caution">
    <text evidence="1">The sequence shown here is derived from an EMBL/GenBank/DDBJ whole genome shotgun (WGS) entry which is preliminary data.</text>
</comment>
<gene>
    <name evidence="1" type="ORF">IDH45_00910</name>
</gene>
<organism evidence="1 2">
    <name type="scientific">Paenibacillus oceani</name>
    <dbReference type="NCBI Taxonomy" id="2772510"/>
    <lineage>
        <taxon>Bacteria</taxon>
        <taxon>Bacillati</taxon>
        <taxon>Bacillota</taxon>
        <taxon>Bacilli</taxon>
        <taxon>Bacillales</taxon>
        <taxon>Paenibacillaceae</taxon>
        <taxon>Paenibacillus</taxon>
    </lineage>
</organism>
<dbReference type="InterPro" id="IPR036286">
    <property type="entry name" value="LexA/Signal_pep-like_sf"/>
</dbReference>
<dbReference type="Gene3D" id="2.10.109.10">
    <property type="entry name" value="Umud Fragment, subunit A"/>
    <property type="match status" value="1"/>
</dbReference>
<proteinExistence type="predicted"/>
<dbReference type="RefSeq" id="WP_190923767.1">
    <property type="nucleotide sequence ID" value="NZ_JACXJA010000001.1"/>
</dbReference>
<protein>
    <submittedName>
        <fullName evidence="1">Uncharacterized protein</fullName>
    </submittedName>
</protein>
<dbReference type="SUPFAM" id="SSF51306">
    <property type="entry name" value="LexA/Signal peptidase"/>
    <property type="match status" value="1"/>
</dbReference>
<accession>A0A927C6P6</accession>
<dbReference type="Proteomes" id="UP000639396">
    <property type="component" value="Unassembled WGS sequence"/>
</dbReference>
<evidence type="ECO:0000313" key="2">
    <source>
        <dbReference type="Proteomes" id="UP000639396"/>
    </source>
</evidence>
<sequence>MNPSKVIPVVTTGYTSKFFTLDLDSADLSGSAHLQLCGYSEALFALRMGDRGLDSLGVAPGDYVLFSTTSALRSSGQLSLVRQEGEYIIRETYWSGDTTLLRVPGDVFPPLNLPTENIRIAAALCDVIKDNELAPVVHFG</sequence>
<name>A0A927C6P6_9BACL</name>
<evidence type="ECO:0000313" key="1">
    <source>
        <dbReference type="EMBL" id="MBD2860546.1"/>
    </source>
</evidence>
<dbReference type="AlphaFoldDB" id="A0A927C6P6"/>
<keyword evidence="2" id="KW-1185">Reference proteome</keyword>
<dbReference type="EMBL" id="JACXJA010000001">
    <property type="protein sequence ID" value="MBD2860546.1"/>
    <property type="molecule type" value="Genomic_DNA"/>
</dbReference>